<proteinExistence type="predicted"/>
<evidence type="ECO:0000313" key="1">
    <source>
        <dbReference type="EMBL" id="GAF06804.1"/>
    </source>
</evidence>
<keyword evidence="2" id="KW-1185">Reference proteome</keyword>
<dbReference type="RefSeq" id="WP_036646305.1">
    <property type="nucleotide sequence ID" value="NZ_BAVZ01000002.1"/>
</dbReference>
<dbReference type="STRING" id="1236976.JCM16418_786"/>
<comment type="caution">
    <text evidence="1">The sequence shown here is derived from an EMBL/GenBank/DDBJ whole genome shotgun (WGS) entry which is preliminary data.</text>
</comment>
<dbReference type="AlphaFoldDB" id="W7YWQ5"/>
<gene>
    <name evidence="1" type="ORF">JCM16418_786</name>
</gene>
<dbReference type="EMBL" id="BAVZ01000002">
    <property type="protein sequence ID" value="GAF06804.1"/>
    <property type="molecule type" value="Genomic_DNA"/>
</dbReference>
<dbReference type="OrthoDB" id="2616749at2"/>
<sequence length="62" mass="7396">MLLAEKTWEQGELFPSVTAADKLFTRRLLENYMKNKQMVEAFAQKTTLPDQMQRVYQSKKRK</sequence>
<name>W7YWQ5_9BACL</name>
<accession>W7YWQ5</accession>
<reference evidence="1 2" key="1">
    <citation type="journal article" date="2014" name="Genome Announc.">
        <title>Draft Genome Sequence of Paenibacillus pini JCM 16418T, Isolated from the Rhizosphere of Pine Tree.</title>
        <authorList>
            <person name="Yuki M."/>
            <person name="Oshima K."/>
            <person name="Suda W."/>
            <person name="Oshida Y."/>
            <person name="Kitamura K."/>
            <person name="Iida Y."/>
            <person name="Hattori M."/>
            <person name="Ohkuma M."/>
        </authorList>
    </citation>
    <scope>NUCLEOTIDE SEQUENCE [LARGE SCALE GENOMIC DNA]</scope>
    <source>
        <strain evidence="1 2">JCM 16418</strain>
    </source>
</reference>
<evidence type="ECO:0000313" key="2">
    <source>
        <dbReference type="Proteomes" id="UP000019364"/>
    </source>
</evidence>
<organism evidence="1 2">
    <name type="scientific">Paenibacillus pini JCM 16418</name>
    <dbReference type="NCBI Taxonomy" id="1236976"/>
    <lineage>
        <taxon>Bacteria</taxon>
        <taxon>Bacillati</taxon>
        <taxon>Bacillota</taxon>
        <taxon>Bacilli</taxon>
        <taxon>Bacillales</taxon>
        <taxon>Paenibacillaceae</taxon>
        <taxon>Paenibacillus</taxon>
    </lineage>
</organism>
<protein>
    <submittedName>
        <fullName evidence="1">Uncharacterized protein</fullName>
    </submittedName>
</protein>
<dbReference type="Proteomes" id="UP000019364">
    <property type="component" value="Unassembled WGS sequence"/>
</dbReference>